<dbReference type="EMBL" id="FOHU01000014">
    <property type="protein sequence ID" value="SET55922.1"/>
    <property type="molecule type" value="Genomic_DNA"/>
</dbReference>
<proteinExistence type="predicted"/>
<reference evidence="1 2" key="1">
    <citation type="submission" date="2016-10" db="EMBL/GenBank/DDBJ databases">
        <authorList>
            <person name="de Groot N.N."/>
        </authorList>
    </citation>
    <scope>NUCLEOTIDE SEQUENCE [LARGE SCALE GENOMIC DNA]</scope>
    <source>
        <strain evidence="1 2">DSM 18979</strain>
    </source>
</reference>
<evidence type="ECO:0000313" key="1">
    <source>
        <dbReference type="EMBL" id="SET55922.1"/>
    </source>
</evidence>
<evidence type="ECO:0000313" key="2">
    <source>
        <dbReference type="Proteomes" id="UP000199568"/>
    </source>
</evidence>
<accession>A0A1I0FDI2</accession>
<protein>
    <submittedName>
        <fullName evidence="1">Uncharacterized protein</fullName>
    </submittedName>
</protein>
<gene>
    <name evidence="1" type="ORF">SAMN05660297_02763</name>
</gene>
<organism evidence="1 2">
    <name type="scientific">Natronincola peptidivorans</name>
    <dbReference type="NCBI Taxonomy" id="426128"/>
    <lineage>
        <taxon>Bacteria</taxon>
        <taxon>Bacillati</taxon>
        <taxon>Bacillota</taxon>
        <taxon>Clostridia</taxon>
        <taxon>Peptostreptococcales</taxon>
        <taxon>Natronincolaceae</taxon>
        <taxon>Natronincola</taxon>
    </lineage>
</organism>
<keyword evidence="2" id="KW-1185">Reference proteome</keyword>
<name>A0A1I0FDI2_9FIRM</name>
<dbReference type="RefSeq" id="WP_090445247.1">
    <property type="nucleotide sequence ID" value="NZ_FOHU01000014.1"/>
</dbReference>
<dbReference type="AlphaFoldDB" id="A0A1I0FDI2"/>
<dbReference type="STRING" id="426128.SAMN05660297_02763"/>
<sequence>MSILKCSCCKRSSKSITELIVIGNRSYCSRCIKNIRVRKTGLKVNFYTNLGARCFVETRNRGYAVEEYNIKELCIG</sequence>
<dbReference type="Proteomes" id="UP000199568">
    <property type="component" value="Unassembled WGS sequence"/>
</dbReference>
<dbReference type="OrthoDB" id="1956194at2"/>